<dbReference type="GO" id="GO:0016491">
    <property type="term" value="F:oxidoreductase activity"/>
    <property type="evidence" value="ECO:0007669"/>
    <property type="project" value="InterPro"/>
</dbReference>
<sequence length="403" mass="44924">MSGNLVLCVCGGGSGAHALAGMAAQKGVEVRVLTLYEDEAKQWSRVLKKEELTVVVNESNRPPREVTSKPNMVTKDPEKAIPDSNVIIFTVPASVHEIYLKTIAEYIGKRALVVGLPGQAGFEFQCRDILGEKASYISIMSFESLPWECRVREFGKRVEILGTKMYLTGSLIRGKSVTKPPLMTLQKFLGSQPILRQSKHFLETIIMSYSFFHPAIFYGKWKDWDGKPVSEAPLFYHGIDEATAELLQKCSDECMAVASSVLEAAATKANLSDVKDIHHWFMENYKNEIEESCDLFHSITTNKAYQGLTHPMKEVFGGMEPDFSSRYLTEELPMGLVVFRGLADVLGVQVPHSDMLIEWGQEKMGKEYLVGGKLTGKDIDSTRCPQRYGFTTLEAILTGEKSN</sequence>
<accession>A0A210Q7R9</accession>
<keyword evidence="3" id="KW-1185">Reference proteome</keyword>
<gene>
    <name evidence="2" type="ORF">KP79_PYT07987</name>
</gene>
<protein>
    <submittedName>
        <fullName evidence="2">Octopine dehydrogenase</fullName>
    </submittedName>
</protein>
<dbReference type="InterPro" id="IPR008927">
    <property type="entry name" value="6-PGluconate_DH-like_C_sf"/>
</dbReference>
<dbReference type="EMBL" id="NEDP02004686">
    <property type="protein sequence ID" value="OWF44774.1"/>
    <property type="molecule type" value="Genomic_DNA"/>
</dbReference>
<dbReference type="AlphaFoldDB" id="A0A210Q7R9"/>
<name>A0A210Q7R9_MIZYE</name>
<dbReference type="SUPFAM" id="SSF51735">
    <property type="entry name" value="NAD(P)-binding Rossmann-fold domains"/>
    <property type="match status" value="1"/>
</dbReference>
<feature type="domain" description="Opine dehydrogenase" evidence="1">
    <location>
        <begin position="199"/>
        <end position="363"/>
    </location>
</feature>
<dbReference type="PANTHER" id="PTHR38015">
    <property type="entry name" value="BLR6086 PROTEIN"/>
    <property type="match status" value="1"/>
</dbReference>
<dbReference type="OrthoDB" id="6058913at2759"/>
<dbReference type="InterPro" id="IPR051729">
    <property type="entry name" value="Opine/Lysopine_DH"/>
</dbReference>
<dbReference type="Gene3D" id="3.40.50.720">
    <property type="entry name" value="NAD(P)-binding Rossmann-like Domain"/>
    <property type="match status" value="1"/>
</dbReference>
<dbReference type="Pfam" id="PF02317">
    <property type="entry name" value="Octopine_DH"/>
    <property type="match status" value="1"/>
</dbReference>
<evidence type="ECO:0000259" key="1">
    <source>
        <dbReference type="Pfam" id="PF02317"/>
    </source>
</evidence>
<reference evidence="2 3" key="1">
    <citation type="journal article" date="2017" name="Nat. Ecol. Evol.">
        <title>Scallop genome provides insights into evolution of bilaterian karyotype and development.</title>
        <authorList>
            <person name="Wang S."/>
            <person name="Zhang J."/>
            <person name="Jiao W."/>
            <person name="Li J."/>
            <person name="Xun X."/>
            <person name="Sun Y."/>
            <person name="Guo X."/>
            <person name="Huan P."/>
            <person name="Dong B."/>
            <person name="Zhang L."/>
            <person name="Hu X."/>
            <person name="Sun X."/>
            <person name="Wang J."/>
            <person name="Zhao C."/>
            <person name="Wang Y."/>
            <person name="Wang D."/>
            <person name="Huang X."/>
            <person name="Wang R."/>
            <person name="Lv J."/>
            <person name="Li Y."/>
            <person name="Zhang Z."/>
            <person name="Liu B."/>
            <person name="Lu W."/>
            <person name="Hui Y."/>
            <person name="Liang J."/>
            <person name="Zhou Z."/>
            <person name="Hou R."/>
            <person name="Li X."/>
            <person name="Liu Y."/>
            <person name="Li H."/>
            <person name="Ning X."/>
            <person name="Lin Y."/>
            <person name="Zhao L."/>
            <person name="Xing Q."/>
            <person name="Dou J."/>
            <person name="Li Y."/>
            <person name="Mao J."/>
            <person name="Guo H."/>
            <person name="Dou H."/>
            <person name="Li T."/>
            <person name="Mu C."/>
            <person name="Jiang W."/>
            <person name="Fu Q."/>
            <person name="Fu X."/>
            <person name="Miao Y."/>
            <person name="Liu J."/>
            <person name="Yu Q."/>
            <person name="Li R."/>
            <person name="Liao H."/>
            <person name="Li X."/>
            <person name="Kong Y."/>
            <person name="Jiang Z."/>
            <person name="Chourrout D."/>
            <person name="Li R."/>
            <person name="Bao Z."/>
        </authorList>
    </citation>
    <scope>NUCLEOTIDE SEQUENCE [LARGE SCALE GENOMIC DNA]</scope>
    <source>
        <strain evidence="2 3">PY_sf001</strain>
    </source>
</reference>
<organism evidence="2 3">
    <name type="scientific">Mizuhopecten yessoensis</name>
    <name type="common">Japanese scallop</name>
    <name type="synonym">Patinopecten yessoensis</name>
    <dbReference type="NCBI Taxonomy" id="6573"/>
    <lineage>
        <taxon>Eukaryota</taxon>
        <taxon>Metazoa</taxon>
        <taxon>Spiralia</taxon>
        <taxon>Lophotrochozoa</taxon>
        <taxon>Mollusca</taxon>
        <taxon>Bivalvia</taxon>
        <taxon>Autobranchia</taxon>
        <taxon>Pteriomorphia</taxon>
        <taxon>Pectinida</taxon>
        <taxon>Pectinoidea</taxon>
        <taxon>Pectinidae</taxon>
        <taxon>Mizuhopecten</taxon>
    </lineage>
</organism>
<proteinExistence type="predicted"/>
<dbReference type="InterPro" id="IPR003421">
    <property type="entry name" value="Opine_DH"/>
</dbReference>
<evidence type="ECO:0000313" key="3">
    <source>
        <dbReference type="Proteomes" id="UP000242188"/>
    </source>
</evidence>
<dbReference type="Gene3D" id="1.10.1040.10">
    <property type="entry name" value="N-(1-d-carboxylethyl)-l-norvaline Dehydrogenase, domain 2"/>
    <property type="match status" value="1"/>
</dbReference>
<dbReference type="Proteomes" id="UP000242188">
    <property type="component" value="Unassembled WGS sequence"/>
</dbReference>
<dbReference type="SUPFAM" id="SSF48179">
    <property type="entry name" value="6-phosphogluconate dehydrogenase C-terminal domain-like"/>
    <property type="match status" value="1"/>
</dbReference>
<dbReference type="InterPro" id="IPR036291">
    <property type="entry name" value="NAD(P)-bd_dom_sf"/>
</dbReference>
<dbReference type="PANTHER" id="PTHR38015:SF1">
    <property type="entry name" value="OPINE DEHYDROGENASE DOMAIN-CONTAINING PROTEIN"/>
    <property type="match status" value="1"/>
</dbReference>
<dbReference type="InterPro" id="IPR013328">
    <property type="entry name" value="6PGD_dom2"/>
</dbReference>
<comment type="caution">
    <text evidence="2">The sequence shown here is derived from an EMBL/GenBank/DDBJ whole genome shotgun (WGS) entry which is preliminary data.</text>
</comment>
<evidence type="ECO:0000313" key="2">
    <source>
        <dbReference type="EMBL" id="OWF44774.1"/>
    </source>
</evidence>